<dbReference type="Pfam" id="PF00593">
    <property type="entry name" value="TonB_dep_Rec_b-barrel"/>
    <property type="match status" value="1"/>
</dbReference>
<dbReference type="InterPro" id="IPR037066">
    <property type="entry name" value="Plug_dom_sf"/>
</dbReference>
<evidence type="ECO:0000256" key="6">
    <source>
        <dbReference type="ARBA" id="ARBA00023077"/>
    </source>
</evidence>
<evidence type="ECO:0000256" key="7">
    <source>
        <dbReference type="ARBA" id="ARBA00023136"/>
    </source>
</evidence>
<comment type="similarity">
    <text evidence="2 10">Belongs to the TonB-dependent receptor family.</text>
</comment>
<dbReference type="PANTHER" id="PTHR30069">
    <property type="entry name" value="TONB-DEPENDENT OUTER MEMBRANE RECEPTOR"/>
    <property type="match status" value="1"/>
</dbReference>
<feature type="signal peptide" evidence="11">
    <location>
        <begin position="1"/>
        <end position="24"/>
    </location>
</feature>
<dbReference type="InterPro" id="IPR012910">
    <property type="entry name" value="Plug_dom"/>
</dbReference>
<dbReference type="Proteomes" id="UP000215450">
    <property type="component" value="Unassembled WGS sequence"/>
</dbReference>
<dbReference type="AlphaFoldDB" id="A0A238HID2"/>
<reference evidence="14" key="1">
    <citation type="submission" date="2017-05" db="EMBL/GenBank/DDBJ databases">
        <authorList>
            <person name="Song R."/>
            <person name="Chenine A.L."/>
            <person name="Ruprecht R.M."/>
        </authorList>
    </citation>
    <scope>NUCLEOTIDE SEQUENCE</scope>
    <source>
        <strain evidence="14">Kingella_eburonensis</strain>
    </source>
</reference>
<dbReference type="Pfam" id="PF07715">
    <property type="entry name" value="Plug"/>
    <property type="match status" value="1"/>
</dbReference>
<keyword evidence="11" id="KW-0732">Signal</keyword>
<evidence type="ECO:0000256" key="2">
    <source>
        <dbReference type="ARBA" id="ARBA00009810"/>
    </source>
</evidence>
<keyword evidence="7 10" id="KW-0472">Membrane</keyword>
<comment type="subcellular location">
    <subcellularLocation>
        <location evidence="1">Cell outer membrane</location>
        <topology evidence="1">Multi-pass membrane protein</topology>
    </subcellularLocation>
</comment>
<dbReference type="InterPro" id="IPR036942">
    <property type="entry name" value="Beta-barrel_TonB_sf"/>
</dbReference>
<dbReference type="EMBL" id="FXUV01000047">
    <property type="protein sequence ID" value="SMQ13142.1"/>
    <property type="molecule type" value="Genomic_DNA"/>
</dbReference>
<keyword evidence="4" id="KW-1134">Transmembrane beta strand</keyword>
<dbReference type="GO" id="GO:0015344">
    <property type="term" value="F:siderophore uptake transmembrane transporter activity"/>
    <property type="evidence" value="ECO:0007669"/>
    <property type="project" value="TreeGrafter"/>
</dbReference>
<evidence type="ECO:0000313" key="15">
    <source>
        <dbReference type="EMBL" id="SNB80859.1"/>
    </source>
</evidence>
<evidence type="ECO:0000313" key="14">
    <source>
        <dbReference type="EMBL" id="SMQ13142.1"/>
    </source>
</evidence>
<dbReference type="OrthoDB" id="9795928at2"/>
<evidence type="ECO:0000256" key="5">
    <source>
        <dbReference type="ARBA" id="ARBA00022692"/>
    </source>
</evidence>
<evidence type="ECO:0000256" key="10">
    <source>
        <dbReference type="RuleBase" id="RU003357"/>
    </source>
</evidence>
<feature type="chain" id="PRO_5015075219" evidence="11">
    <location>
        <begin position="25"/>
        <end position="770"/>
    </location>
</feature>
<keyword evidence="16" id="KW-1185">Reference proteome</keyword>
<dbReference type="SUPFAM" id="SSF56935">
    <property type="entry name" value="Porins"/>
    <property type="match status" value="1"/>
</dbReference>
<sequence length="770" mass="88038">MNYIKNQNLASIFFLMFISQYGYADDISEQALPTVTVKQKRLTRSDNLLKGRKTSDRVIKGEQFRSRGSTIGEALNQELGIHANSFGAGASAPIIRGQEGKRIRVLHNHAETGDMSNMSPDHAVMVDSILAKQIEVLRGTPTLLYSSGNSAGVVNVIDNKIPTKLPEKGYEGEVGARVSSANLEKLMAGGITFGLGKNFAVHAEGMYQKADNYRVPYFSYGGQTHKRVPDTWAKSRNGSLGFSWLGERGYLGAAYSERQDRYGLPAHTHKYDNYSIDILWESRRIMKRYLRYYPFLADESDIDFENPGLSLNHTHIPGESHADEAHNHTHGRAWIDLKSKRYDLRGELKQPFKGFDLLRTSISYTDYRHDEKDGKTTENFFKNKGYNARLEFVHKPIGNWQGMFGVQHNTQKSSAFSPASQVAPKGAQQLLHDNRSTQTALFGIEQYQGDKHGFEVGFRAEKQKIAIDYDIDLIKENNSFNFPLPNLNPHKEKAYSFAASYNWYFAPKHQLSITASHLERIPNSQELYAHGKHIATNSFEVGNKDLTKERSNNFEIGVKYSGSKWDYNVNAYYNRFSNYIYLLTMNDGRGPKSLDEEFPLQVNRYYQAGARFYGLEAAVGYRFNPKYKLTVFGDYVNGKLVNIPKTGAEYDWWDEVVTKWREHPDRPTPRLPPLRLGMRLDMNFNDKWQASLDFHRMFSQNKTSYLEQPTKGHNMLNADLSYQNKYKGLDYKIYGKADNLLNAKVYRHATFLPYIPQTGRNFTAGVNIRF</sequence>
<evidence type="ECO:0000259" key="13">
    <source>
        <dbReference type="Pfam" id="PF07715"/>
    </source>
</evidence>
<evidence type="ECO:0000256" key="11">
    <source>
        <dbReference type="SAM" id="SignalP"/>
    </source>
</evidence>
<organism evidence="14">
    <name type="scientific">Kingella negevensis</name>
    <dbReference type="NCBI Taxonomy" id="1522312"/>
    <lineage>
        <taxon>Bacteria</taxon>
        <taxon>Pseudomonadati</taxon>
        <taxon>Pseudomonadota</taxon>
        <taxon>Betaproteobacteria</taxon>
        <taxon>Neisseriales</taxon>
        <taxon>Neisseriaceae</taxon>
        <taxon>Kingella</taxon>
    </lineage>
</organism>
<dbReference type="STRING" id="1522312.GCA_900177895_00707"/>
<keyword evidence="3" id="KW-0813">Transport</keyword>
<dbReference type="GO" id="GO:0044718">
    <property type="term" value="P:siderophore transmembrane transport"/>
    <property type="evidence" value="ECO:0007669"/>
    <property type="project" value="TreeGrafter"/>
</dbReference>
<feature type="domain" description="TonB-dependent receptor-like beta-barrel" evidence="12">
    <location>
        <begin position="328"/>
        <end position="740"/>
    </location>
</feature>
<evidence type="ECO:0000256" key="3">
    <source>
        <dbReference type="ARBA" id="ARBA00022448"/>
    </source>
</evidence>
<evidence type="ECO:0000259" key="12">
    <source>
        <dbReference type="Pfam" id="PF00593"/>
    </source>
</evidence>
<evidence type="ECO:0000256" key="4">
    <source>
        <dbReference type="ARBA" id="ARBA00022452"/>
    </source>
</evidence>
<dbReference type="InterPro" id="IPR000531">
    <property type="entry name" value="Beta-barrel_TonB"/>
</dbReference>
<name>A0A238HID2_9NEIS</name>
<dbReference type="EMBL" id="FXUV02000052">
    <property type="protein sequence ID" value="SNB80859.1"/>
    <property type="molecule type" value="Genomic_DNA"/>
</dbReference>
<dbReference type="RefSeq" id="WP_095063168.1">
    <property type="nucleotide sequence ID" value="NZ_FXUV02000052.1"/>
</dbReference>
<dbReference type="InterPro" id="IPR039426">
    <property type="entry name" value="TonB-dep_rcpt-like"/>
</dbReference>
<accession>A0A238HID2</accession>
<evidence type="ECO:0000256" key="8">
    <source>
        <dbReference type="ARBA" id="ARBA00023170"/>
    </source>
</evidence>
<keyword evidence="5" id="KW-0812">Transmembrane</keyword>
<reference evidence="15 16" key="2">
    <citation type="submission" date="2017-06" db="EMBL/GenBank/DDBJ databases">
        <authorList>
            <person name="Kim H.J."/>
            <person name="Triplett B.A."/>
        </authorList>
    </citation>
    <scope>NUCLEOTIDE SEQUENCE [LARGE SCALE GENOMIC DNA]</scope>
    <source>
        <strain evidence="15">Kingella_eburonensis</strain>
    </source>
</reference>
<dbReference type="Gene3D" id="2.170.130.10">
    <property type="entry name" value="TonB-dependent receptor, plug domain"/>
    <property type="match status" value="1"/>
</dbReference>
<proteinExistence type="inferred from homology"/>
<evidence type="ECO:0000313" key="16">
    <source>
        <dbReference type="Proteomes" id="UP000215450"/>
    </source>
</evidence>
<keyword evidence="9" id="KW-0998">Cell outer membrane</keyword>
<keyword evidence="6 10" id="KW-0798">TonB box</keyword>
<dbReference type="GO" id="GO:0009279">
    <property type="term" value="C:cell outer membrane"/>
    <property type="evidence" value="ECO:0007669"/>
    <property type="project" value="UniProtKB-SubCell"/>
</dbReference>
<dbReference type="PANTHER" id="PTHR30069:SF40">
    <property type="entry name" value="TONB-DEPENDENT RECEPTOR NMB0964-RELATED"/>
    <property type="match status" value="1"/>
</dbReference>
<evidence type="ECO:0000256" key="9">
    <source>
        <dbReference type="ARBA" id="ARBA00023237"/>
    </source>
</evidence>
<feature type="domain" description="TonB-dependent receptor plug" evidence="13">
    <location>
        <begin position="56"/>
        <end position="153"/>
    </location>
</feature>
<evidence type="ECO:0000256" key="1">
    <source>
        <dbReference type="ARBA" id="ARBA00004571"/>
    </source>
</evidence>
<gene>
    <name evidence="14" type="ORF">KEBURONENSIS_01884</name>
    <name evidence="15" type="ORF">KEBURONENSIS_01897</name>
</gene>
<protein>
    <submittedName>
        <fullName evidence="14">Putative TonB-dependent receptor</fullName>
    </submittedName>
</protein>
<dbReference type="Gene3D" id="2.40.170.20">
    <property type="entry name" value="TonB-dependent receptor, beta-barrel domain"/>
    <property type="match status" value="1"/>
</dbReference>
<keyword evidence="8 14" id="KW-0675">Receptor</keyword>